<dbReference type="AlphaFoldDB" id="A0A642V3D6"/>
<proteinExistence type="inferred from homology"/>
<comment type="similarity">
    <text evidence="2">Belongs to the G-protein coupled receptor 4 family.</text>
</comment>
<keyword evidence="3" id="KW-0589">Pheromone response</keyword>
<feature type="transmembrane region" description="Helical" evidence="11">
    <location>
        <begin position="6"/>
        <end position="26"/>
    </location>
</feature>
<feature type="transmembrane region" description="Helical" evidence="11">
    <location>
        <begin position="77"/>
        <end position="96"/>
    </location>
</feature>
<dbReference type="VEuPathDB" id="FungiDB:TRICI_004016"/>
<comment type="caution">
    <text evidence="12">The sequence shown here is derived from an EMBL/GenBank/DDBJ whole genome shotgun (WGS) entry which is preliminary data.</text>
</comment>
<evidence type="ECO:0000313" key="13">
    <source>
        <dbReference type="Proteomes" id="UP000761534"/>
    </source>
</evidence>
<evidence type="ECO:0000256" key="3">
    <source>
        <dbReference type="ARBA" id="ARBA00022507"/>
    </source>
</evidence>
<feature type="transmembrane region" description="Helical" evidence="11">
    <location>
        <begin position="155"/>
        <end position="183"/>
    </location>
</feature>
<accession>A0A642V3D6</accession>
<dbReference type="GO" id="GO:0000750">
    <property type="term" value="P:pheromone-dependent signal transduction involved in conjugation with cellular fusion"/>
    <property type="evidence" value="ECO:0007669"/>
    <property type="project" value="TreeGrafter"/>
</dbReference>
<evidence type="ECO:0000256" key="7">
    <source>
        <dbReference type="ARBA" id="ARBA00023136"/>
    </source>
</evidence>
<dbReference type="PANTHER" id="PTHR28097:SF1">
    <property type="entry name" value="PHEROMONE A FACTOR RECEPTOR"/>
    <property type="match status" value="1"/>
</dbReference>
<sequence length="350" mass="39287">MNPPEVIAGQTLALISALVQIPVLIWHSKQKNVATLCLVGWFLIFNLHTFISGFVWSSDNIESWWNGDGTCDIMVRIQVGGHAGVVTATAALARNLSIIISDQGPTIDLNSFRARMFDLMLALTCPVLIMALLVISQQSRYMIFQYQGCTADLSAQWPTILICIVWPPIFAIVAVSYSLLALVRYIRKQNDVKNFLHCTNSGLTRSRFVRLLAFCVIVAGVMLPLTIYITVKDSSNIDTSQGYSWSRDHNSDWAIVHRFRAAGLFMDQWIYIILGLIQFACLGTGSELVETYRRVLRLDRRQEKKLLESSSFSSPRKSRGYGDTSPTTLAYSPSAHEFEMHVKLSKDDLP</sequence>
<dbReference type="EMBL" id="SWFS01000300">
    <property type="protein sequence ID" value="KAA8910828.1"/>
    <property type="molecule type" value="Genomic_DNA"/>
</dbReference>
<keyword evidence="7 11" id="KW-0472">Membrane</keyword>
<evidence type="ECO:0000256" key="9">
    <source>
        <dbReference type="ARBA" id="ARBA00023224"/>
    </source>
</evidence>
<evidence type="ECO:0000256" key="5">
    <source>
        <dbReference type="ARBA" id="ARBA00022989"/>
    </source>
</evidence>
<evidence type="ECO:0000256" key="2">
    <source>
        <dbReference type="ARBA" id="ARBA00011085"/>
    </source>
</evidence>
<keyword evidence="13" id="KW-1185">Reference proteome</keyword>
<evidence type="ECO:0000256" key="10">
    <source>
        <dbReference type="SAM" id="MobiDB-lite"/>
    </source>
</evidence>
<dbReference type="PRINTS" id="PR00899">
    <property type="entry name" value="GPCRSTE3"/>
</dbReference>
<comment type="subcellular location">
    <subcellularLocation>
        <location evidence="1">Membrane</location>
        <topology evidence="1">Multi-pass membrane protein</topology>
    </subcellularLocation>
</comment>
<evidence type="ECO:0000256" key="4">
    <source>
        <dbReference type="ARBA" id="ARBA00022692"/>
    </source>
</evidence>
<keyword evidence="9" id="KW-0807">Transducer</keyword>
<keyword evidence="4 11" id="KW-0812">Transmembrane</keyword>
<reference evidence="12" key="1">
    <citation type="journal article" date="2019" name="G3 (Bethesda)">
        <title>Genome Assemblies of Two Rare Opportunistic Yeast Pathogens: Diutina rugosa (syn. Candida rugosa) and Trichomonascus ciferrii (syn. Candida ciferrii).</title>
        <authorList>
            <person name="Mixao V."/>
            <person name="Saus E."/>
            <person name="Hansen A.P."/>
            <person name="Lass-Florl C."/>
            <person name="Gabaldon T."/>
        </authorList>
    </citation>
    <scope>NUCLEOTIDE SEQUENCE</scope>
    <source>
        <strain evidence="12">CBS 4856</strain>
    </source>
</reference>
<dbReference type="OrthoDB" id="2874149at2759"/>
<dbReference type="Pfam" id="PF02076">
    <property type="entry name" value="STE3"/>
    <property type="match status" value="1"/>
</dbReference>
<feature type="transmembrane region" description="Helical" evidence="11">
    <location>
        <begin position="269"/>
        <end position="289"/>
    </location>
</feature>
<organism evidence="12 13">
    <name type="scientific">Trichomonascus ciferrii</name>
    <dbReference type="NCBI Taxonomy" id="44093"/>
    <lineage>
        <taxon>Eukaryota</taxon>
        <taxon>Fungi</taxon>
        <taxon>Dikarya</taxon>
        <taxon>Ascomycota</taxon>
        <taxon>Saccharomycotina</taxon>
        <taxon>Dipodascomycetes</taxon>
        <taxon>Dipodascales</taxon>
        <taxon>Trichomonascaceae</taxon>
        <taxon>Trichomonascus</taxon>
        <taxon>Trichomonascus ciferrii complex</taxon>
    </lineage>
</organism>
<dbReference type="CDD" id="cd14966">
    <property type="entry name" value="7tmD_STE3"/>
    <property type="match status" value="1"/>
</dbReference>
<feature type="region of interest" description="Disordered" evidence="10">
    <location>
        <begin position="309"/>
        <end position="332"/>
    </location>
</feature>
<dbReference type="InterPro" id="IPR001499">
    <property type="entry name" value="GPCR_STE3"/>
</dbReference>
<protein>
    <submittedName>
        <fullName evidence="12">Uncharacterized protein</fullName>
    </submittedName>
</protein>
<dbReference type="GO" id="GO:0004932">
    <property type="term" value="F:mating-type factor pheromone receptor activity"/>
    <property type="evidence" value="ECO:0007669"/>
    <property type="project" value="InterPro"/>
</dbReference>
<evidence type="ECO:0000313" key="12">
    <source>
        <dbReference type="EMBL" id="KAA8910828.1"/>
    </source>
</evidence>
<feature type="transmembrane region" description="Helical" evidence="11">
    <location>
        <begin position="33"/>
        <end position="57"/>
    </location>
</feature>
<evidence type="ECO:0000256" key="1">
    <source>
        <dbReference type="ARBA" id="ARBA00004141"/>
    </source>
</evidence>
<evidence type="ECO:0000256" key="11">
    <source>
        <dbReference type="SAM" id="Phobius"/>
    </source>
</evidence>
<evidence type="ECO:0000256" key="8">
    <source>
        <dbReference type="ARBA" id="ARBA00023170"/>
    </source>
</evidence>
<gene>
    <name evidence="12" type="ORF">TRICI_004016</name>
</gene>
<keyword evidence="8" id="KW-0675">Receptor</keyword>
<evidence type="ECO:0000256" key="6">
    <source>
        <dbReference type="ARBA" id="ARBA00023040"/>
    </source>
</evidence>
<dbReference type="Proteomes" id="UP000761534">
    <property type="component" value="Unassembled WGS sequence"/>
</dbReference>
<keyword evidence="6" id="KW-0297">G-protein coupled receptor</keyword>
<feature type="transmembrane region" description="Helical" evidence="11">
    <location>
        <begin position="117"/>
        <end position="135"/>
    </location>
</feature>
<dbReference type="GO" id="GO:0005886">
    <property type="term" value="C:plasma membrane"/>
    <property type="evidence" value="ECO:0007669"/>
    <property type="project" value="TreeGrafter"/>
</dbReference>
<dbReference type="PANTHER" id="PTHR28097">
    <property type="entry name" value="PHEROMONE A FACTOR RECEPTOR"/>
    <property type="match status" value="1"/>
</dbReference>
<feature type="transmembrane region" description="Helical" evidence="11">
    <location>
        <begin position="211"/>
        <end position="231"/>
    </location>
</feature>
<name>A0A642V3D6_9ASCO</name>
<keyword evidence="5 11" id="KW-1133">Transmembrane helix</keyword>